<protein>
    <submittedName>
        <fullName evidence="2">Uncharacterized protein</fullName>
    </submittedName>
</protein>
<dbReference type="AlphaFoldDB" id="A0A0A8Y222"/>
<proteinExistence type="predicted"/>
<reference evidence="2" key="2">
    <citation type="journal article" date="2015" name="Data Brief">
        <title>Shoot transcriptome of the giant reed, Arundo donax.</title>
        <authorList>
            <person name="Barrero R.A."/>
            <person name="Guerrero F.D."/>
            <person name="Moolhuijzen P."/>
            <person name="Goolsby J.A."/>
            <person name="Tidwell J."/>
            <person name="Bellgard S.E."/>
            <person name="Bellgard M.I."/>
        </authorList>
    </citation>
    <scope>NUCLEOTIDE SEQUENCE</scope>
    <source>
        <tissue evidence="2">Shoot tissue taken approximately 20 cm above the soil surface</tissue>
    </source>
</reference>
<reference evidence="2" key="1">
    <citation type="submission" date="2014-09" db="EMBL/GenBank/DDBJ databases">
        <authorList>
            <person name="Magalhaes I.L.F."/>
            <person name="Oliveira U."/>
            <person name="Santos F.R."/>
            <person name="Vidigal T.H.D.A."/>
            <person name="Brescovit A.D."/>
            <person name="Santos A.J."/>
        </authorList>
    </citation>
    <scope>NUCLEOTIDE SEQUENCE</scope>
    <source>
        <tissue evidence="2">Shoot tissue taken approximately 20 cm above the soil surface</tissue>
    </source>
</reference>
<name>A0A0A8Y222_ARUDO</name>
<dbReference type="EMBL" id="GBRH01278672">
    <property type="protein sequence ID" value="JAD19223.1"/>
    <property type="molecule type" value="Transcribed_RNA"/>
</dbReference>
<keyword evidence="1" id="KW-0812">Transmembrane</keyword>
<organism evidence="2">
    <name type="scientific">Arundo donax</name>
    <name type="common">Giant reed</name>
    <name type="synonym">Donax arundinaceus</name>
    <dbReference type="NCBI Taxonomy" id="35708"/>
    <lineage>
        <taxon>Eukaryota</taxon>
        <taxon>Viridiplantae</taxon>
        <taxon>Streptophyta</taxon>
        <taxon>Embryophyta</taxon>
        <taxon>Tracheophyta</taxon>
        <taxon>Spermatophyta</taxon>
        <taxon>Magnoliopsida</taxon>
        <taxon>Liliopsida</taxon>
        <taxon>Poales</taxon>
        <taxon>Poaceae</taxon>
        <taxon>PACMAD clade</taxon>
        <taxon>Arundinoideae</taxon>
        <taxon>Arundineae</taxon>
        <taxon>Arundo</taxon>
    </lineage>
</organism>
<accession>A0A0A8Y222</accession>
<keyword evidence="1" id="KW-0472">Membrane</keyword>
<feature type="transmembrane region" description="Helical" evidence="1">
    <location>
        <begin position="16"/>
        <end position="34"/>
    </location>
</feature>
<evidence type="ECO:0000313" key="2">
    <source>
        <dbReference type="EMBL" id="JAD19223.1"/>
    </source>
</evidence>
<evidence type="ECO:0000256" key="1">
    <source>
        <dbReference type="SAM" id="Phobius"/>
    </source>
</evidence>
<keyword evidence="1" id="KW-1133">Transmembrane helix</keyword>
<sequence>MASFNNVCCVCAMKRITNSLALTRLLHIIFIFLARK</sequence>